<feature type="modified residue" description="4-aspartylphosphate" evidence="1">
    <location>
        <position position="56"/>
    </location>
</feature>
<dbReference type="SMART" id="SM00850">
    <property type="entry name" value="LytTR"/>
    <property type="match status" value="1"/>
</dbReference>
<dbReference type="GO" id="GO:0003677">
    <property type="term" value="F:DNA binding"/>
    <property type="evidence" value="ECO:0007669"/>
    <property type="project" value="InterPro"/>
</dbReference>
<dbReference type="Pfam" id="PF04397">
    <property type="entry name" value="LytTR"/>
    <property type="match status" value="1"/>
</dbReference>
<dbReference type="AlphaFoldDB" id="A0A4V3C3T9"/>
<dbReference type="InterPro" id="IPR007492">
    <property type="entry name" value="LytTR_DNA-bd_dom"/>
</dbReference>
<sequence>MRPIRTLIVDDERAARQELRRLLASFPEFFIIGEAKNADEALTMINQEKPDLLLLDIQMPGKSGFELLEELNSTPQVIFVTAFDKYALKAFEVSALDYLMKPVRTERFAKAIAQVLMKFNTDSTKQFFLKDGNKYHFITWSNVHLIESMDNYAKLHTGNQIICIKKSLTLLEKELDPQLFFRINRAQIINLQFVTQIKTNAAGRLLISSNNGELFEASDRQTVRFKNRTIL</sequence>
<reference evidence="4 5" key="1">
    <citation type="submission" date="2019-03" db="EMBL/GenBank/DDBJ databases">
        <title>Genomic Encyclopedia of Archaeal and Bacterial Type Strains, Phase II (KMG-II): from individual species to whole genera.</title>
        <authorList>
            <person name="Goeker M."/>
        </authorList>
    </citation>
    <scope>NUCLEOTIDE SEQUENCE [LARGE SCALE GENOMIC DNA]</scope>
    <source>
        <strain evidence="4 5">DSM 19034</strain>
    </source>
</reference>
<dbReference type="InterPro" id="IPR046947">
    <property type="entry name" value="LytR-like"/>
</dbReference>
<evidence type="ECO:0000256" key="1">
    <source>
        <dbReference type="PROSITE-ProRule" id="PRU00169"/>
    </source>
</evidence>
<gene>
    <name evidence="4" type="ORF">CLV32_2349</name>
</gene>
<evidence type="ECO:0000313" key="5">
    <source>
        <dbReference type="Proteomes" id="UP000295499"/>
    </source>
</evidence>
<feature type="domain" description="Response regulatory" evidence="2">
    <location>
        <begin position="5"/>
        <end position="116"/>
    </location>
</feature>
<keyword evidence="5" id="KW-1185">Reference proteome</keyword>
<evidence type="ECO:0000313" key="4">
    <source>
        <dbReference type="EMBL" id="TDO23358.1"/>
    </source>
</evidence>
<dbReference type="SMART" id="SM00448">
    <property type="entry name" value="REC"/>
    <property type="match status" value="1"/>
</dbReference>
<dbReference type="Gene3D" id="2.40.50.1020">
    <property type="entry name" value="LytTr DNA-binding domain"/>
    <property type="match status" value="1"/>
</dbReference>
<dbReference type="InterPro" id="IPR001789">
    <property type="entry name" value="Sig_transdc_resp-reg_receiver"/>
</dbReference>
<keyword evidence="1" id="KW-0597">Phosphoprotein</keyword>
<dbReference type="SUPFAM" id="SSF52172">
    <property type="entry name" value="CheY-like"/>
    <property type="match status" value="1"/>
</dbReference>
<protein>
    <submittedName>
        <fullName evidence="4">LytTR family two component transcriptional regulator</fullName>
    </submittedName>
</protein>
<feature type="domain" description="HTH LytTR-type" evidence="3">
    <location>
        <begin position="127"/>
        <end position="213"/>
    </location>
</feature>
<dbReference type="EMBL" id="SNWM01000002">
    <property type="protein sequence ID" value="TDO23358.1"/>
    <property type="molecule type" value="Genomic_DNA"/>
</dbReference>
<dbReference type="PROSITE" id="PS50930">
    <property type="entry name" value="HTH_LYTTR"/>
    <property type="match status" value="1"/>
</dbReference>
<dbReference type="Gene3D" id="3.40.50.2300">
    <property type="match status" value="1"/>
</dbReference>
<organism evidence="4 5">
    <name type="scientific">Pedobacter duraquae</name>
    <dbReference type="NCBI Taxonomy" id="425511"/>
    <lineage>
        <taxon>Bacteria</taxon>
        <taxon>Pseudomonadati</taxon>
        <taxon>Bacteroidota</taxon>
        <taxon>Sphingobacteriia</taxon>
        <taxon>Sphingobacteriales</taxon>
        <taxon>Sphingobacteriaceae</taxon>
        <taxon>Pedobacter</taxon>
    </lineage>
</organism>
<evidence type="ECO:0000259" key="3">
    <source>
        <dbReference type="PROSITE" id="PS50930"/>
    </source>
</evidence>
<dbReference type="PROSITE" id="PS50110">
    <property type="entry name" value="RESPONSE_REGULATORY"/>
    <property type="match status" value="1"/>
</dbReference>
<dbReference type="PANTHER" id="PTHR37299">
    <property type="entry name" value="TRANSCRIPTIONAL REGULATOR-RELATED"/>
    <property type="match status" value="1"/>
</dbReference>
<comment type="caution">
    <text evidence="4">The sequence shown here is derived from an EMBL/GenBank/DDBJ whole genome shotgun (WGS) entry which is preliminary data.</text>
</comment>
<dbReference type="GO" id="GO:0000156">
    <property type="term" value="F:phosphorelay response regulator activity"/>
    <property type="evidence" value="ECO:0007669"/>
    <property type="project" value="InterPro"/>
</dbReference>
<dbReference type="PANTHER" id="PTHR37299:SF1">
    <property type="entry name" value="STAGE 0 SPORULATION PROTEIN A HOMOLOG"/>
    <property type="match status" value="1"/>
</dbReference>
<accession>A0A4V3C3T9</accession>
<name>A0A4V3C3T9_9SPHI</name>
<dbReference type="InterPro" id="IPR011006">
    <property type="entry name" value="CheY-like_superfamily"/>
</dbReference>
<proteinExistence type="predicted"/>
<dbReference type="Pfam" id="PF00072">
    <property type="entry name" value="Response_reg"/>
    <property type="match status" value="1"/>
</dbReference>
<dbReference type="Proteomes" id="UP000295499">
    <property type="component" value="Unassembled WGS sequence"/>
</dbReference>
<evidence type="ECO:0000259" key="2">
    <source>
        <dbReference type="PROSITE" id="PS50110"/>
    </source>
</evidence>
<dbReference type="RefSeq" id="WP_208110987.1">
    <property type="nucleotide sequence ID" value="NZ_SNWM01000002.1"/>
</dbReference>